<sequence length="492" mass="52725">VAAVEQSVEGVAITGHNWMVEYVNPAFRRITGLDRAALLGKDFFGLFTPGRLPVRDIQAGLSSGKEWAGNLSDSLPGAREFKVEAVFCPIRDSQGGVVNAVVMLRDVSHQDRLERRLRRARRLEAVGTLASGIAHDFNNILTPILLNAEVGIQLLEQGDILRKPLGDIITAGVRARQLVKQLLAFSRRGELRAARMDLRPLLEETVRVLRQTLPPNVEARLDVGAEPVTVMADPSLVQQIVTNLADNALHSMRGREGTLGLTLDLCGVESEELPAPSPVSEGRYARLRVSDTGHGMDKSVLDRIFTPFFTTKRPGEGTGMGLSTVHGIVRSLGGAVRVESRLGAGSTFEVLLPLAGPAVQVGGQRGRALVVDAQAFSRQVLAMHLRELGYRVTIMRDGPKALAVFRRVAERFDVVLAGEDLSGLTGWEFLSACRGARPETTLILLAEQASGGLGSGIADAVLQKPVDLSALAAVLHGHDGQQGSPCMADAPA</sequence>
<dbReference type="SMART" id="SM00388">
    <property type="entry name" value="HisKA"/>
    <property type="match status" value="1"/>
</dbReference>
<dbReference type="PROSITE" id="PS50113">
    <property type="entry name" value="PAC"/>
    <property type="match status" value="1"/>
</dbReference>
<dbReference type="Pfam" id="PF00512">
    <property type="entry name" value="HisKA"/>
    <property type="match status" value="1"/>
</dbReference>
<dbReference type="EMBL" id="DSRP01000518">
    <property type="protein sequence ID" value="HGG92785.1"/>
    <property type="molecule type" value="Genomic_DNA"/>
</dbReference>
<name>A0A7C4AHC4_9BACT</name>
<evidence type="ECO:0000259" key="5">
    <source>
        <dbReference type="PROSITE" id="PS50109"/>
    </source>
</evidence>
<keyword evidence="9" id="KW-0808">Transferase</keyword>
<evidence type="ECO:0000256" key="3">
    <source>
        <dbReference type="ARBA" id="ARBA00022553"/>
    </source>
</evidence>
<evidence type="ECO:0000256" key="1">
    <source>
        <dbReference type="ARBA" id="ARBA00000085"/>
    </source>
</evidence>
<dbReference type="InterPro" id="IPR003594">
    <property type="entry name" value="HATPase_dom"/>
</dbReference>
<accession>A0A7C4AHC4</accession>
<dbReference type="CDD" id="cd00156">
    <property type="entry name" value="REC"/>
    <property type="match status" value="1"/>
</dbReference>
<dbReference type="InterPro" id="IPR005467">
    <property type="entry name" value="His_kinase_dom"/>
</dbReference>
<dbReference type="Gene3D" id="3.30.565.10">
    <property type="entry name" value="Histidine kinase-like ATPase, C-terminal domain"/>
    <property type="match status" value="1"/>
</dbReference>
<feature type="domain" description="PAC" evidence="8">
    <location>
        <begin position="65"/>
        <end position="119"/>
    </location>
</feature>
<dbReference type="InterPro" id="IPR000700">
    <property type="entry name" value="PAS-assoc_C"/>
</dbReference>
<feature type="domain" description="Histidine kinase" evidence="5">
    <location>
        <begin position="132"/>
        <end position="356"/>
    </location>
</feature>
<dbReference type="EC" id="2.7.13.3" evidence="2"/>
<keyword evidence="9" id="KW-0418">Kinase</keyword>
<dbReference type="SUPFAM" id="SSF47384">
    <property type="entry name" value="Homodimeric domain of signal transducing histidine kinase"/>
    <property type="match status" value="1"/>
</dbReference>
<dbReference type="InterPro" id="IPR000014">
    <property type="entry name" value="PAS"/>
</dbReference>
<proteinExistence type="predicted"/>
<dbReference type="GO" id="GO:0000155">
    <property type="term" value="F:phosphorelay sensor kinase activity"/>
    <property type="evidence" value="ECO:0007669"/>
    <property type="project" value="InterPro"/>
</dbReference>
<dbReference type="CDD" id="cd00082">
    <property type="entry name" value="HisKA"/>
    <property type="match status" value="1"/>
</dbReference>
<dbReference type="Gene3D" id="3.30.450.20">
    <property type="entry name" value="PAS domain"/>
    <property type="match status" value="1"/>
</dbReference>
<dbReference type="Gene3D" id="1.10.287.130">
    <property type="match status" value="1"/>
</dbReference>
<feature type="domain" description="PAS" evidence="7">
    <location>
        <begin position="1"/>
        <end position="49"/>
    </location>
</feature>
<evidence type="ECO:0000259" key="7">
    <source>
        <dbReference type="PROSITE" id="PS50112"/>
    </source>
</evidence>
<dbReference type="AlphaFoldDB" id="A0A7C4AHC4"/>
<dbReference type="SMART" id="SM00387">
    <property type="entry name" value="HATPase_c"/>
    <property type="match status" value="1"/>
</dbReference>
<dbReference type="InterPro" id="IPR035965">
    <property type="entry name" value="PAS-like_dom_sf"/>
</dbReference>
<dbReference type="SMART" id="SM00448">
    <property type="entry name" value="REC"/>
    <property type="match status" value="1"/>
</dbReference>
<dbReference type="PROSITE" id="PS50110">
    <property type="entry name" value="RESPONSE_REGULATORY"/>
    <property type="match status" value="1"/>
</dbReference>
<dbReference type="InterPro" id="IPR003661">
    <property type="entry name" value="HisK_dim/P_dom"/>
</dbReference>
<gene>
    <name evidence="9" type="ORF">ENR59_07525</name>
</gene>
<dbReference type="SUPFAM" id="SSF55785">
    <property type="entry name" value="PYP-like sensor domain (PAS domain)"/>
    <property type="match status" value="1"/>
</dbReference>
<dbReference type="PANTHER" id="PTHR43065:SF42">
    <property type="entry name" value="TWO-COMPONENT SENSOR PPRA"/>
    <property type="match status" value="1"/>
</dbReference>
<dbReference type="Pfam" id="PF13426">
    <property type="entry name" value="PAS_9"/>
    <property type="match status" value="1"/>
</dbReference>
<dbReference type="SUPFAM" id="SSF52172">
    <property type="entry name" value="CheY-like"/>
    <property type="match status" value="1"/>
</dbReference>
<dbReference type="PROSITE" id="PS50112">
    <property type="entry name" value="PAS"/>
    <property type="match status" value="1"/>
</dbReference>
<evidence type="ECO:0000256" key="4">
    <source>
        <dbReference type="PROSITE-ProRule" id="PRU00169"/>
    </source>
</evidence>
<dbReference type="Gene3D" id="3.40.50.2300">
    <property type="match status" value="1"/>
</dbReference>
<dbReference type="NCBIfam" id="TIGR00229">
    <property type="entry name" value="sensory_box"/>
    <property type="match status" value="1"/>
</dbReference>
<evidence type="ECO:0000259" key="6">
    <source>
        <dbReference type="PROSITE" id="PS50110"/>
    </source>
</evidence>
<feature type="non-terminal residue" evidence="9">
    <location>
        <position position="1"/>
    </location>
</feature>
<keyword evidence="3" id="KW-0597">Phosphoprotein</keyword>
<dbReference type="CDD" id="cd00130">
    <property type="entry name" value="PAS"/>
    <property type="match status" value="1"/>
</dbReference>
<evidence type="ECO:0000313" key="9">
    <source>
        <dbReference type="EMBL" id="HGG92785.1"/>
    </source>
</evidence>
<dbReference type="InterPro" id="IPR004358">
    <property type="entry name" value="Sig_transdc_His_kin-like_C"/>
</dbReference>
<dbReference type="PRINTS" id="PR00344">
    <property type="entry name" value="BCTRLSENSOR"/>
</dbReference>
<dbReference type="PROSITE" id="PS50109">
    <property type="entry name" value="HIS_KIN"/>
    <property type="match status" value="1"/>
</dbReference>
<evidence type="ECO:0000256" key="2">
    <source>
        <dbReference type="ARBA" id="ARBA00012438"/>
    </source>
</evidence>
<dbReference type="InterPro" id="IPR036890">
    <property type="entry name" value="HATPase_C_sf"/>
</dbReference>
<comment type="caution">
    <text evidence="4">Lacks conserved residue(s) required for the propagation of feature annotation.</text>
</comment>
<dbReference type="Pfam" id="PF02518">
    <property type="entry name" value="HATPase_c"/>
    <property type="match status" value="1"/>
</dbReference>
<dbReference type="SUPFAM" id="SSF55874">
    <property type="entry name" value="ATPase domain of HSP90 chaperone/DNA topoisomerase II/histidine kinase"/>
    <property type="match status" value="1"/>
</dbReference>
<reference evidence="9" key="1">
    <citation type="journal article" date="2020" name="mSystems">
        <title>Genome- and Community-Level Interaction Insights into Carbon Utilization and Element Cycling Functions of Hydrothermarchaeota in Hydrothermal Sediment.</title>
        <authorList>
            <person name="Zhou Z."/>
            <person name="Liu Y."/>
            <person name="Xu W."/>
            <person name="Pan J."/>
            <person name="Luo Z.H."/>
            <person name="Li M."/>
        </authorList>
    </citation>
    <scope>NUCLEOTIDE SEQUENCE [LARGE SCALE GENOMIC DNA]</scope>
    <source>
        <strain evidence="9">SpSt-413</strain>
    </source>
</reference>
<comment type="catalytic activity">
    <reaction evidence="1">
        <text>ATP + protein L-histidine = ADP + protein N-phospho-L-histidine.</text>
        <dbReference type="EC" id="2.7.13.3"/>
    </reaction>
</comment>
<dbReference type="InterPro" id="IPR036097">
    <property type="entry name" value="HisK_dim/P_sf"/>
</dbReference>
<dbReference type="InterPro" id="IPR001789">
    <property type="entry name" value="Sig_transdc_resp-reg_receiver"/>
</dbReference>
<evidence type="ECO:0000259" key="8">
    <source>
        <dbReference type="PROSITE" id="PS50113"/>
    </source>
</evidence>
<dbReference type="InterPro" id="IPR011006">
    <property type="entry name" value="CheY-like_superfamily"/>
</dbReference>
<feature type="domain" description="Response regulatory" evidence="6">
    <location>
        <begin position="367"/>
        <end position="479"/>
    </location>
</feature>
<organism evidence="9">
    <name type="scientific">Fundidesulfovibrio putealis</name>
    <dbReference type="NCBI Taxonomy" id="270496"/>
    <lineage>
        <taxon>Bacteria</taxon>
        <taxon>Pseudomonadati</taxon>
        <taxon>Thermodesulfobacteriota</taxon>
        <taxon>Desulfovibrionia</taxon>
        <taxon>Desulfovibrionales</taxon>
        <taxon>Desulfovibrionaceae</taxon>
        <taxon>Fundidesulfovibrio</taxon>
    </lineage>
</organism>
<dbReference type="PANTHER" id="PTHR43065">
    <property type="entry name" value="SENSOR HISTIDINE KINASE"/>
    <property type="match status" value="1"/>
</dbReference>
<protein>
    <recommendedName>
        <fullName evidence="2">histidine kinase</fullName>
        <ecNumber evidence="2">2.7.13.3</ecNumber>
    </recommendedName>
</protein>
<comment type="caution">
    <text evidence="9">The sequence shown here is derived from an EMBL/GenBank/DDBJ whole genome shotgun (WGS) entry which is preliminary data.</text>
</comment>